<name>A0A914Y4R5_9BILA</name>
<dbReference type="InterPro" id="IPR036852">
    <property type="entry name" value="Peptidase_S8/S53_dom_sf"/>
</dbReference>
<proteinExistence type="predicted"/>
<accession>A0A914Y4R5</accession>
<dbReference type="PROSITE" id="PS00137">
    <property type="entry name" value="SUBTILASE_HIS"/>
    <property type="match status" value="1"/>
</dbReference>
<dbReference type="SUPFAM" id="SSF52743">
    <property type="entry name" value="Subtilisin-like"/>
    <property type="match status" value="1"/>
</dbReference>
<reference evidence="3" key="1">
    <citation type="submission" date="2022-11" db="UniProtKB">
        <authorList>
            <consortium name="WormBaseParasite"/>
        </authorList>
    </citation>
    <scope>IDENTIFICATION</scope>
</reference>
<keyword evidence="2" id="KW-1185">Reference proteome</keyword>
<feature type="domain" description="Peptidase S8/S53" evidence="1">
    <location>
        <begin position="77"/>
        <end position="129"/>
    </location>
</feature>
<sequence>MLEYLKSTEDLSKDSLVADCIVWNDGKQWHACIDTSFAGNLKNVKTLTNYRDEHEFDFILDKFAYCVTINENGNMLEIFVSSQEHGSVVASVAAAHYPNNPKNDGLAPGAQIISMGVLHSESYGSIYSKIAVKAVSCCVT</sequence>
<dbReference type="InterPro" id="IPR000209">
    <property type="entry name" value="Peptidase_S8/S53_dom"/>
</dbReference>
<evidence type="ECO:0000259" key="1">
    <source>
        <dbReference type="Pfam" id="PF00082"/>
    </source>
</evidence>
<evidence type="ECO:0000313" key="3">
    <source>
        <dbReference type="WBParaSite" id="PSU_v2.g14226.t1"/>
    </source>
</evidence>
<organism evidence="2 3">
    <name type="scientific">Panagrolaimus superbus</name>
    <dbReference type="NCBI Taxonomy" id="310955"/>
    <lineage>
        <taxon>Eukaryota</taxon>
        <taxon>Metazoa</taxon>
        <taxon>Ecdysozoa</taxon>
        <taxon>Nematoda</taxon>
        <taxon>Chromadorea</taxon>
        <taxon>Rhabditida</taxon>
        <taxon>Tylenchina</taxon>
        <taxon>Panagrolaimomorpha</taxon>
        <taxon>Panagrolaimoidea</taxon>
        <taxon>Panagrolaimidae</taxon>
        <taxon>Panagrolaimus</taxon>
    </lineage>
</organism>
<dbReference type="Pfam" id="PF00082">
    <property type="entry name" value="Peptidase_S8"/>
    <property type="match status" value="1"/>
</dbReference>
<dbReference type="GO" id="GO:0006508">
    <property type="term" value="P:proteolysis"/>
    <property type="evidence" value="ECO:0007669"/>
    <property type="project" value="InterPro"/>
</dbReference>
<dbReference type="GO" id="GO:0004252">
    <property type="term" value="F:serine-type endopeptidase activity"/>
    <property type="evidence" value="ECO:0007669"/>
    <property type="project" value="InterPro"/>
</dbReference>
<dbReference type="AlphaFoldDB" id="A0A914Y4R5"/>
<evidence type="ECO:0000313" key="2">
    <source>
        <dbReference type="Proteomes" id="UP000887577"/>
    </source>
</evidence>
<dbReference type="Proteomes" id="UP000887577">
    <property type="component" value="Unplaced"/>
</dbReference>
<protein>
    <submittedName>
        <fullName evidence="3">Peptidase S8/S53 domain-containing protein</fullName>
    </submittedName>
</protein>
<dbReference type="Gene3D" id="2.20.25.690">
    <property type="match status" value="1"/>
</dbReference>
<dbReference type="InterPro" id="IPR022398">
    <property type="entry name" value="Peptidase_S8_His-AS"/>
</dbReference>
<dbReference type="WBParaSite" id="PSU_v2.g14226.t1">
    <property type="protein sequence ID" value="PSU_v2.g14226.t1"/>
    <property type="gene ID" value="PSU_v2.g14226"/>
</dbReference>